<dbReference type="Pfam" id="PF07238">
    <property type="entry name" value="PilZ"/>
    <property type="match status" value="1"/>
</dbReference>
<dbReference type="GO" id="GO:0035438">
    <property type="term" value="F:cyclic-di-GMP binding"/>
    <property type="evidence" value="ECO:0007669"/>
    <property type="project" value="InterPro"/>
</dbReference>
<reference evidence="2 3" key="1">
    <citation type="submission" date="2017-10" db="EMBL/GenBank/DDBJ databases">
        <title>Novel microbial diversity and functional potential in the marine mammal oral microbiome.</title>
        <authorList>
            <person name="Dudek N.K."/>
            <person name="Sun C.L."/>
            <person name="Burstein D."/>
            <person name="Kantor R.S."/>
            <person name="Aliaga Goltsman D.S."/>
            <person name="Bik E.M."/>
            <person name="Thomas B.C."/>
            <person name="Banfield J.F."/>
            <person name="Relman D.A."/>
        </authorList>
    </citation>
    <scope>NUCLEOTIDE SEQUENCE [LARGE SCALE GENOMIC DNA]</scope>
    <source>
        <strain evidence="2">DOLJORAL78_47_202</strain>
    </source>
</reference>
<sequence length="141" mass="15848">MTDKPSNDNTFLDEIISQVRYLNGDQQKDVLAYIRHIKEPRSYPRVTKSIEMDILIGDKVIQSNTRNLSASGVFVKSRIHPDIGVPAKIVFSLPGQSRPFKLTGTVVRTDSGGIGLCFTEMTPYARRHLDDLLKRLSGFRA</sequence>
<dbReference type="Proteomes" id="UP000231203">
    <property type="component" value="Unassembled WGS sequence"/>
</dbReference>
<dbReference type="AlphaFoldDB" id="A0A2G6MT64"/>
<name>A0A2G6MT64_9BACT</name>
<organism evidence="2 3">
    <name type="scientific">Desulfobacter postgatei</name>
    <dbReference type="NCBI Taxonomy" id="2293"/>
    <lineage>
        <taxon>Bacteria</taxon>
        <taxon>Pseudomonadati</taxon>
        <taxon>Thermodesulfobacteriota</taxon>
        <taxon>Desulfobacteria</taxon>
        <taxon>Desulfobacterales</taxon>
        <taxon>Desulfobacteraceae</taxon>
        <taxon>Desulfobacter</taxon>
    </lineage>
</organism>
<dbReference type="InterPro" id="IPR009875">
    <property type="entry name" value="PilZ_domain"/>
</dbReference>
<accession>A0A2G6MT64</accession>
<evidence type="ECO:0000259" key="1">
    <source>
        <dbReference type="Pfam" id="PF07238"/>
    </source>
</evidence>
<dbReference type="EMBL" id="PDTI01000015">
    <property type="protein sequence ID" value="PIE63146.1"/>
    <property type="molecule type" value="Genomic_DNA"/>
</dbReference>
<feature type="domain" description="PilZ" evidence="1">
    <location>
        <begin position="41"/>
        <end position="134"/>
    </location>
</feature>
<comment type="caution">
    <text evidence="2">The sequence shown here is derived from an EMBL/GenBank/DDBJ whole genome shotgun (WGS) entry which is preliminary data.</text>
</comment>
<dbReference type="SUPFAM" id="SSF141371">
    <property type="entry name" value="PilZ domain-like"/>
    <property type="match status" value="1"/>
</dbReference>
<proteinExistence type="predicted"/>
<protein>
    <submittedName>
        <fullName evidence="2">Pilus assembly protein PilZ</fullName>
    </submittedName>
</protein>
<evidence type="ECO:0000313" key="3">
    <source>
        <dbReference type="Proteomes" id="UP000231203"/>
    </source>
</evidence>
<evidence type="ECO:0000313" key="2">
    <source>
        <dbReference type="EMBL" id="PIE63146.1"/>
    </source>
</evidence>
<dbReference type="Gene3D" id="2.40.10.220">
    <property type="entry name" value="predicted glycosyltransferase like domains"/>
    <property type="match status" value="1"/>
</dbReference>
<gene>
    <name evidence="2" type="ORF">CSA25_01810</name>
</gene>